<dbReference type="Gene3D" id="3.30.1200.10">
    <property type="entry name" value="YggU-like"/>
    <property type="match status" value="1"/>
</dbReference>
<dbReference type="PANTHER" id="PTHR13420:SF7">
    <property type="entry name" value="UPF0235 PROTEIN C15ORF40"/>
    <property type="match status" value="1"/>
</dbReference>
<dbReference type="Pfam" id="PF02594">
    <property type="entry name" value="DUF167"/>
    <property type="match status" value="1"/>
</dbReference>
<comment type="caution">
    <text evidence="2">The sequence shown here is derived from an EMBL/GenBank/DDBJ whole genome shotgun (WGS) entry which is preliminary data.</text>
</comment>
<name>T1AA08_9ZZZZ</name>
<reference evidence="2" key="2">
    <citation type="journal article" date="2014" name="ISME J.">
        <title>Microbial stratification in low pH oxic and suboxic macroscopic growths along an acid mine drainage.</title>
        <authorList>
            <person name="Mendez-Garcia C."/>
            <person name="Mesa V."/>
            <person name="Sprenger R.R."/>
            <person name="Richter M."/>
            <person name="Diez M.S."/>
            <person name="Solano J."/>
            <person name="Bargiela R."/>
            <person name="Golyshina O.V."/>
            <person name="Manteca A."/>
            <person name="Ramos J.L."/>
            <person name="Gallego J.R."/>
            <person name="Llorente I."/>
            <person name="Martins Dos Santos V.A."/>
            <person name="Jensen O.N."/>
            <person name="Pelaez A.I."/>
            <person name="Sanchez J."/>
            <person name="Ferrer M."/>
        </authorList>
    </citation>
    <scope>NUCLEOTIDE SEQUENCE</scope>
</reference>
<dbReference type="InterPro" id="IPR036591">
    <property type="entry name" value="YggU-like_sf"/>
</dbReference>
<accession>T1AA08</accession>
<gene>
    <name evidence="2" type="ORF">B2A_06231</name>
</gene>
<dbReference type="GO" id="GO:0005737">
    <property type="term" value="C:cytoplasm"/>
    <property type="evidence" value="ECO:0007669"/>
    <property type="project" value="TreeGrafter"/>
</dbReference>
<organism evidence="2">
    <name type="scientific">mine drainage metagenome</name>
    <dbReference type="NCBI Taxonomy" id="410659"/>
    <lineage>
        <taxon>unclassified sequences</taxon>
        <taxon>metagenomes</taxon>
        <taxon>ecological metagenomes</taxon>
    </lineage>
</organism>
<evidence type="ECO:0000313" key="2">
    <source>
        <dbReference type="EMBL" id="EQD53852.1"/>
    </source>
</evidence>
<proteinExistence type="inferred from homology"/>
<dbReference type="NCBIfam" id="TIGR00251">
    <property type="entry name" value="DUF167 family protein"/>
    <property type="match status" value="1"/>
</dbReference>
<dbReference type="InterPro" id="IPR003746">
    <property type="entry name" value="DUF167"/>
</dbReference>
<evidence type="ECO:0000256" key="1">
    <source>
        <dbReference type="ARBA" id="ARBA00010364"/>
    </source>
</evidence>
<dbReference type="PANTHER" id="PTHR13420">
    <property type="entry name" value="UPF0235 PROTEIN C15ORF40"/>
    <property type="match status" value="1"/>
</dbReference>
<dbReference type="AlphaFoldDB" id="T1AA08"/>
<protein>
    <submittedName>
        <fullName evidence="2">Protein containing DUF167</fullName>
    </submittedName>
</protein>
<dbReference type="EMBL" id="AUZZ01004388">
    <property type="protein sequence ID" value="EQD53852.1"/>
    <property type="molecule type" value="Genomic_DNA"/>
</dbReference>
<comment type="similarity">
    <text evidence="1">Belongs to the UPF0235 family.</text>
</comment>
<dbReference type="HAMAP" id="MF_00634">
    <property type="entry name" value="UPF0235"/>
    <property type="match status" value="1"/>
</dbReference>
<dbReference type="SMART" id="SM01152">
    <property type="entry name" value="DUF167"/>
    <property type="match status" value="1"/>
</dbReference>
<reference evidence="2" key="1">
    <citation type="submission" date="2013-08" db="EMBL/GenBank/DDBJ databases">
        <authorList>
            <person name="Mendez C."/>
            <person name="Richter M."/>
            <person name="Ferrer M."/>
            <person name="Sanchez J."/>
        </authorList>
    </citation>
    <scope>NUCLEOTIDE SEQUENCE</scope>
</reference>
<dbReference type="SUPFAM" id="SSF69786">
    <property type="entry name" value="YggU-like"/>
    <property type="match status" value="1"/>
</dbReference>
<sequence>MKIAVRVLPNSKTNSIERIGNAEYRVKVSAKAVGGKANEAVILVLAEHFKVKKHSIRIVSGALSKNKVIEVANGAG</sequence>